<comment type="caution">
    <text evidence="1">The sequence shown here is derived from an EMBL/GenBank/DDBJ whole genome shotgun (WGS) entry which is preliminary data.</text>
</comment>
<sequence length="110" mass="12271">MVAVAPIDKEELRKRIVAELNIGHLTNEEQETVINKVSEVLLKRATFEVMRRIPKDKLDELDTLTEAEDGAGIQKLVAQYVPNVEEVVTQAAKDGLAEHKRLVAELAAKQ</sequence>
<dbReference type="Pfam" id="PF18908">
    <property type="entry name" value="DUF5663"/>
    <property type="match status" value="1"/>
</dbReference>
<dbReference type="AlphaFoldDB" id="A0A1F6EFR9"/>
<evidence type="ECO:0000313" key="2">
    <source>
        <dbReference type="Proteomes" id="UP000177306"/>
    </source>
</evidence>
<dbReference type="InterPro" id="IPR043722">
    <property type="entry name" value="DUF5663"/>
</dbReference>
<evidence type="ECO:0000313" key="1">
    <source>
        <dbReference type="EMBL" id="OGG72488.1"/>
    </source>
</evidence>
<dbReference type="Proteomes" id="UP000177306">
    <property type="component" value="Unassembled WGS sequence"/>
</dbReference>
<organism evidence="1 2">
    <name type="scientific">Candidatus Kaiserbacteria bacterium RIFCSPLOWO2_01_FULL_53_17</name>
    <dbReference type="NCBI Taxonomy" id="1798511"/>
    <lineage>
        <taxon>Bacteria</taxon>
        <taxon>Candidatus Kaiseribacteriota</taxon>
    </lineage>
</organism>
<gene>
    <name evidence="1" type="ORF">A3A38_02495</name>
</gene>
<name>A0A1F6EFR9_9BACT</name>
<reference evidence="1 2" key="1">
    <citation type="journal article" date="2016" name="Nat. Commun.">
        <title>Thousands of microbial genomes shed light on interconnected biogeochemical processes in an aquifer system.</title>
        <authorList>
            <person name="Anantharaman K."/>
            <person name="Brown C.T."/>
            <person name="Hug L.A."/>
            <person name="Sharon I."/>
            <person name="Castelle C.J."/>
            <person name="Probst A.J."/>
            <person name="Thomas B.C."/>
            <person name="Singh A."/>
            <person name="Wilkins M.J."/>
            <person name="Karaoz U."/>
            <person name="Brodie E.L."/>
            <person name="Williams K.H."/>
            <person name="Hubbard S.S."/>
            <person name="Banfield J.F."/>
        </authorList>
    </citation>
    <scope>NUCLEOTIDE SEQUENCE [LARGE SCALE GENOMIC DNA]</scope>
</reference>
<accession>A0A1F6EFR9</accession>
<dbReference type="EMBL" id="MFLY01000048">
    <property type="protein sequence ID" value="OGG72488.1"/>
    <property type="molecule type" value="Genomic_DNA"/>
</dbReference>
<protein>
    <submittedName>
        <fullName evidence="1">Uncharacterized protein</fullName>
    </submittedName>
</protein>
<proteinExistence type="predicted"/>